<dbReference type="Gene3D" id="1.10.260.40">
    <property type="entry name" value="lambda repressor-like DNA-binding domains"/>
    <property type="match status" value="1"/>
</dbReference>
<dbReference type="Pfam" id="PF13443">
    <property type="entry name" value="HTH_26"/>
    <property type="match status" value="1"/>
</dbReference>
<dbReference type="CDD" id="cd00093">
    <property type="entry name" value="HTH_XRE"/>
    <property type="match status" value="1"/>
</dbReference>
<dbReference type="InterPro" id="IPR010982">
    <property type="entry name" value="Lambda_DNA-bd_dom_sf"/>
</dbReference>
<dbReference type="Proteomes" id="UP000220133">
    <property type="component" value="Chromosome"/>
</dbReference>
<organism evidence="2 3">
    <name type="scientific">Chitinophaga caeni</name>
    <dbReference type="NCBI Taxonomy" id="2029983"/>
    <lineage>
        <taxon>Bacteria</taxon>
        <taxon>Pseudomonadati</taxon>
        <taxon>Bacteroidota</taxon>
        <taxon>Chitinophagia</taxon>
        <taxon>Chitinophagales</taxon>
        <taxon>Chitinophagaceae</taxon>
        <taxon>Chitinophaga</taxon>
    </lineage>
</organism>
<proteinExistence type="predicted"/>
<dbReference type="InterPro" id="IPR001387">
    <property type="entry name" value="Cro/C1-type_HTH"/>
</dbReference>
<dbReference type="PROSITE" id="PS50943">
    <property type="entry name" value="HTH_CROC1"/>
    <property type="match status" value="1"/>
</dbReference>
<reference evidence="2 3" key="1">
    <citation type="submission" date="2017-10" db="EMBL/GenBank/DDBJ databases">
        <title>Paenichitinophaga pekingensis gen. nov., sp. nov., isolated from activated sludge.</title>
        <authorList>
            <person name="Jin D."/>
            <person name="Kong X."/>
            <person name="Deng Y."/>
            <person name="Bai Z."/>
        </authorList>
    </citation>
    <scope>NUCLEOTIDE SEQUENCE [LARGE SCALE GENOMIC DNA]</scope>
    <source>
        <strain evidence="2 3">13</strain>
    </source>
</reference>
<dbReference type="OrthoDB" id="1098513at2"/>
<accession>A0A291QRL1</accession>
<name>A0A291QRL1_9BACT</name>
<dbReference type="GO" id="GO:0003677">
    <property type="term" value="F:DNA binding"/>
    <property type="evidence" value="ECO:0007669"/>
    <property type="project" value="InterPro"/>
</dbReference>
<dbReference type="KEGG" id="cbae:COR50_04880"/>
<keyword evidence="3" id="KW-1185">Reference proteome</keyword>
<feature type="domain" description="HTH cro/C1-type" evidence="1">
    <location>
        <begin position="17"/>
        <end position="73"/>
    </location>
</feature>
<dbReference type="RefSeq" id="WP_098192954.1">
    <property type="nucleotide sequence ID" value="NZ_CP023777.1"/>
</dbReference>
<dbReference type="SUPFAM" id="SSF47413">
    <property type="entry name" value="lambda repressor-like DNA-binding domains"/>
    <property type="match status" value="1"/>
</dbReference>
<protein>
    <submittedName>
        <fullName evidence="2">Transcriptional regulator</fullName>
    </submittedName>
</protein>
<sequence>MAETLHSPIEQYVIDKVKEKRIEKGYSQKELAYMLDVSVGFIGDVENPKYRAKYNLNHLNELAKIFECSPKDFLPDNPIV</sequence>
<gene>
    <name evidence="2" type="ORF">COR50_04880</name>
</gene>
<evidence type="ECO:0000313" key="3">
    <source>
        <dbReference type="Proteomes" id="UP000220133"/>
    </source>
</evidence>
<evidence type="ECO:0000259" key="1">
    <source>
        <dbReference type="PROSITE" id="PS50943"/>
    </source>
</evidence>
<dbReference type="AlphaFoldDB" id="A0A291QRL1"/>
<evidence type="ECO:0000313" key="2">
    <source>
        <dbReference type="EMBL" id="ATL46566.1"/>
    </source>
</evidence>
<dbReference type="EMBL" id="CP023777">
    <property type="protein sequence ID" value="ATL46566.1"/>
    <property type="molecule type" value="Genomic_DNA"/>
</dbReference>
<dbReference type="SMART" id="SM00530">
    <property type="entry name" value="HTH_XRE"/>
    <property type="match status" value="1"/>
</dbReference>